<feature type="compositionally biased region" description="Polar residues" evidence="1">
    <location>
        <begin position="39"/>
        <end position="48"/>
    </location>
</feature>
<feature type="signal peptide" evidence="2">
    <location>
        <begin position="1"/>
        <end position="28"/>
    </location>
</feature>
<dbReference type="Proteomes" id="UP000557392">
    <property type="component" value="Unassembled WGS sequence"/>
</dbReference>
<comment type="caution">
    <text evidence="3">The sequence shown here is derived from an EMBL/GenBank/DDBJ whole genome shotgun (WGS) entry which is preliminary data.</text>
</comment>
<evidence type="ECO:0000313" key="3">
    <source>
        <dbReference type="EMBL" id="MBB4101204.1"/>
    </source>
</evidence>
<feature type="region of interest" description="Disordered" evidence="1">
    <location>
        <begin position="27"/>
        <end position="49"/>
    </location>
</feature>
<keyword evidence="4" id="KW-1185">Reference proteome</keyword>
<evidence type="ECO:0008006" key="5">
    <source>
        <dbReference type="Google" id="ProtNLM"/>
    </source>
</evidence>
<organism evidence="3 4">
    <name type="scientific">Sphingomonas kyeonggiensis</name>
    <dbReference type="NCBI Taxonomy" id="1268553"/>
    <lineage>
        <taxon>Bacteria</taxon>
        <taxon>Pseudomonadati</taxon>
        <taxon>Pseudomonadota</taxon>
        <taxon>Alphaproteobacteria</taxon>
        <taxon>Sphingomonadales</taxon>
        <taxon>Sphingomonadaceae</taxon>
        <taxon>Sphingomonas</taxon>
    </lineage>
</organism>
<sequence length="89" mass="9396">MHSKTLSAAAALFASVALVAGAVAPASAATNDPAKKQEASSQDQGTTAKTDKKRYCLEDTFTGSRIAKRKCLTRAEWIQQTGQDPVQAQ</sequence>
<reference evidence="3 4" key="1">
    <citation type="submission" date="2020-08" db="EMBL/GenBank/DDBJ databases">
        <title>Genomic Encyclopedia of Type Strains, Phase IV (KMG-IV): sequencing the most valuable type-strain genomes for metagenomic binning, comparative biology and taxonomic classification.</title>
        <authorList>
            <person name="Goeker M."/>
        </authorList>
    </citation>
    <scope>NUCLEOTIDE SEQUENCE [LARGE SCALE GENOMIC DNA]</scope>
    <source>
        <strain evidence="3 4">DSM 101806</strain>
    </source>
</reference>
<dbReference type="RefSeq" id="WP_184000553.1">
    <property type="nucleotide sequence ID" value="NZ_JACIEH010000005.1"/>
</dbReference>
<name>A0A7W6JX58_9SPHN</name>
<feature type="chain" id="PRO_5030880975" description="PsiF repeat-containing protein" evidence="2">
    <location>
        <begin position="29"/>
        <end position="89"/>
    </location>
</feature>
<evidence type="ECO:0000313" key="4">
    <source>
        <dbReference type="Proteomes" id="UP000557392"/>
    </source>
</evidence>
<gene>
    <name evidence="3" type="ORF">GGR46_004794</name>
</gene>
<evidence type="ECO:0000256" key="1">
    <source>
        <dbReference type="SAM" id="MobiDB-lite"/>
    </source>
</evidence>
<accession>A0A7W6JX58</accession>
<keyword evidence="2" id="KW-0732">Signal</keyword>
<dbReference type="EMBL" id="JACIEH010000005">
    <property type="protein sequence ID" value="MBB4101204.1"/>
    <property type="molecule type" value="Genomic_DNA"/>
</dbReference>
<proteinExistence type="predicted"/>
<protein>
    <recommendedName>
        <fullName evidence="5">PsiF repeat-containing protein</fullName>
    </recommendedName>
</protein>
<dbReference type="AlphaFoldDB" id="A0A7W6JX58"/>
<evidence type="ECO:0000256" key="2">
    <source>
        <dbReference type="SAM" id="SignalP"/>
    </source>
</evidence>